<protein>
    <recommendedName>
        <fullName evidence="3">YtkA-like domain-containing protein</fullName>
    </recommendedName>
</protein>
<dbReference type="InterPro" id="IPR032693">
    <property type="entry name" value="YtkA-like_dom"/>
</dbReference>
<proteinExistence type="predicted"/>
<feature type="signal peptide" evidence="2">
    <location>
        <begin position="1"/>
        <end position="25"/>
    </location>
</feature>
<evidence type="ECO:0000256" key="1">
    <source>
        <dbReference type="SAM" id="MobiDB-lite"/>
    </source>
</evidence>
<comment type="caution">
    <text evidence="4">The sequence shown here is derived from an EMBL/GenBank/DDBJ whole genome shotgun (WGS) entry which is preliminary data.</text>
</comment>
<feature type="domain" description="YtkA-like" evidence="3">
    <location>
        <begin position="46"/>
        <end position="126"/>
    </location>
</feature>
<keyword evidence="2" id="KW-0732">Signal</keyword>
<name>A0A163ENR1_9BACL</name>
<dbReference type="Pfam" id="PF13115">
    <property type="entry name" value="YtkA"/>
    <property type="match status" value="1"/>
</dbReference>
<feature type="chain" id="PRO_5038938159" description="YtkA-like domain-containing protein" evidence="2">
    <location>
        <begin position="26"/>
        <end position="143"/>
    </location>
</feature>
<evidence type="ECO:0000313" key="5">
    <source>
        <dbReference type="Proteomes" id="UP000076490"/>
    </source>
</evidence>
<dbReference type="Proteomes" id="UP000076490">
    <property type="component" value="Unassembled WGS sequence"/>
</dbReference>
<gene>
    <name evidence="4" type="ORF">AV656_13630</name>
</gene>
<dbReference type="AlphaFoldDB" id="A0A163ENR1"/>
<organism evidence="4 5">
    <name type="scientific">Bhargavaea cecembensis</name>
    <dbReference type="NCBI Taxonomy" id="394098"/>
    <lineage>
        <taxon>Bacteria</taxon>
        <taxon>Bacillati</taxon>
        <taxon>Bacillota</taxon>
        <taxon>Bacilli</taxon>
        <taxon>Bacillales</taxon>
        <taxon>Caryophanaceae</taxon>
        <taxon>Bhargavaea</taxon>
    </lineage>
</organism>
<feature type="region of interest" description="Disordered" evidence="1">
    <location>
        <begin position="24"/>
        <end position="49"/>
    </location>
</feature>
<reference evidence="4 5" key="1">
    <citation type="submission" date="2016-01" db="EMBL/GenBank/DDBJ databases">
        <title>Whole genome sequencing of Bhargavaea cecembensis T14.</title>
        <authorList>
            <person name="Hong K.W."/>
        </authorList>
    </citation>
    <scope>NUCLEOTIDE SEQUENCE [LARGE SCALE GENOMIC DNA]</scope>
    <source>
        <strain evidence="4 5">T14</strain>
    </source>
</reference>
<evidence type="ECO:0000259" key="3">
    <source>
        <dbReference type="Pfam" id="PF13115"/>
    </source>
</evidence>
<accession>A0A163ENR1</accession>
<dbReference type="PROSITE" id="PS51257">
    <property type="entry name" value="PROKAR_LIPOPROTEIN"/>
    <property type="match status" value="1"/>
</dbReference>
<dbReference type="EMBL" id="LQNT01000012">
    <property type="protein sequence ID" value="KZE36821.1"/>
    <property type="molecule type" value="Genomic_DNA"/>
</dbReference>
<sequence>MKKFKFTILSAFLILLLGACGSADDQNQTSGSDEHAKHGDTEEDAGVYPLKVDMQLPEKAAVGEEVTIRTIVTLNDEIIEDADEVKYEIRSESGESEMIVAEFDGEESYPITKTFDEPGTYKVIPHTTARGQHTMPAKEIIIE</sequence>
<dbReference type="RefSeq" id="WP_063183051.1">
    <property type="nucleotide sequence ID" value="NZ_LQNT01000012.1"/>
</dbReference>
<evidence type="ECO:0000313" key="4">
    <source>
        <dbReference type="EMBL" id="KZE36821.1"/>
    </source>
</evidence>
<evidence type="ECO:0000256" key="2">
    <source>
        <dbReference type="SAM" id="SignalP"/>
    </source>
</evidence>